<dbReference type="AlphaFoldDB" id="A0A939PK85"/>
<name>A0A939PK85_9ACTN</name>
<gene>
    <name evidence="1" type="ORF">J4573_45705</name>
</gene>
<protein>
    <submittedName>
        <fullName evidence="1">Uncharacterized protein</fullName>
    </submittedName>
</protein>
<comment type="caution">
    <text evidence="1">The sequence shown here is derived from an EMBL/GenBank/DDBJ whole genome shotgun (WGS) entry which is preliminary data.</text>
</comment>
<accession>A0A939PK85</accession>
<dbReference type="EMBL" id="JAGEOJ010000026">
    <property type="protein sequence ID" value="MBO2454452.1"/>
    <property type="molecule type" value="Genomic_DNA"/>
</dbReference>
<organism evidence="1 2">
    <name type="scientific">Actinomadura barringtoniae</name>
    <dbReference type="NCBI Taxonomy" id="1427535"/>
    <lineage>
        <taxon>Bacteria</taxon>
        <taxon>Bacillati</taxon>
        <taxon>Actinomycetota</taxon>
        <taxon>Actinomycetes</taxon>
        <taxon>Streptosporangiales</taxon>
        <taxon>Thermomonosporaceae</taxon>
        <taxon>Actinomadura</taxon>
    </lineage>
</organism>
<evidence type="ECO:0000313" key="2">
    <source>
        <dbReference type="Proteomes" id="UP000669179"/>
    </source>
</evidence>
<keyword evidence="2" id="KW-1185">Reference proteome</keyword>
<proteinExistence type="predicted"/>
<dbReference type="Proteomes" id="UP000669179">
    <property type="component" value="Unassembled WGS sequence"/>
</dbReference>
<reference evidence="1" key="1">
    <citation type="submission" date="2021-03" db="EMBL/GenBank/DDBJ databases">
        <authorList>
            <person name="Kanchanasin P."/>
            <person name="Saeng-In P."/>
            <person name="Phongsopitanun W."/>
            <person name="Yuki M."/>
            <person name="Kudo T."/>
            <person name="Ohkuma M."/>
            <person name="Tanasupawat S."/>
        </authorList>
    </citation>
    <scope>NUCLEOTIDE SEQUENCE</scope>
    <source>
        <strain evidence="1">GKU 128</strain>
    </source>
</reference>
<sequence length="146" mass="15534">MVTGQRGQAIASRDDLADWLAGQAEEERTEPFTFVIDLSGMLRLAPQRSEHVACAGGEPVLSAGEITFEDGLTVSEVSEVSNQSTGYCPDVTSWPAVAAALDRAGIEGPGAFTQPIVFRHCSQCGQRNIVKDDYYVCAACEGPLPV</sequence>
<evidence type="ECO:0000313" key="1">
    <source>
        <dbReference type="EMBL" id="MBO2454452.1"/>
    </source>
</evidence>